<feature type="transmembrane region" description="Helical" evidence="10">
    <location>
        <begin position="166"/>
        <end position="187"/>
    </location>
</feature>
<sequence>MWGQCVRTWNYLFNEISDPRAADLLFMSNPILPIVIVALYLGFVLKWGPAYMKNKKPYKLKKPIIAYNIVQIIVNFYIFLEGVKIWKTYNWMCEPFDASYSEKALWGIRLCHAYFLIKIVDLLDTVFFVFRKKQSQITVLHVWHHSIMVLGTWIGVKYLPSGHGSLFGVINTLVHCFLYTYYLLAILGPEMINSIYPCHPLKTSNMKKIKIVKNLGNERAKYLAFDSLVCLFEASRYPETHGPLMP</sequence>
<dbReference type="GO" id="GO:0042761">
    <property type="term" value="P:very long-chain fatty acid biosynthetic process"/>
    <property type="evidence" value="ECO:0007669"/>
    <property type="project" value="TreeGrafter"/>
</dbReference>
<dbReference type="Proteomes" id="UP000625711">
    <property type="component" value="Unassembled WGS sequence"/>
</dbReference>
<dbReference type="GO" id="GO:0009922">
    <property type="term" value="F:fatty acid elongase activity"/>
    <property type="evidence" value="ECO:0007669"/>
    <property type="project" value="UniProtKB-EC"/>
</dbReference>
<evidence type="ECO:0000313" key="11">
    <source>
        <dbReference type="EMBL" id="KAF7270766.1"/>
    </source>
</evidence>
<evidence type="ECO:0000256" key="3">
    <source>
        <dbReference type="ARBA" id="ARBA00022679"/>
    </source>
</evidence>
<evidence type="ECO:0000256" key="10">
    <source>
        <dbReference type="RuleBase" id="RU361115"/>
    </source>
</evidence>
<proteinExistence type="inferred from homology"/>
<keyword evidence="3 10" id="KW-0808">Transferase</keyword>
<keyword evidence="4 10" id="KW-0812">Transmembrane</keyword>
<keyword evidence="8 10" id="KW-0472">Membrane</keyword>
<evidence type="ECO:0000256" key="6">
    <source>
        <dbReference type="ARBA" id="ARBA00022989"/>
    </source>
</evidence>
<evidence type="ECO:0000256" key="1">
    <source>
        <dbReference type="ARBA" id="ARBA00004141"/>
    </source>
</evidence>
<evidence type="ECO:0000313" key="12">
    <source>
        <dbReference type="Proteomes" id="UP000625711"/>
    </source>
</evidence>
<name>A0A834M789_RHYFE</name>
<evidence type="ECO:0000256" key="2">
    <source>
        <dbReference type="ARBA" id="ARBA00022516"/>
    </source>
</evidence>
<dbReference type="AlphaFoldDB" id="A0A834M789"/>
<dbReference type="EMBL" id="JAACXV010014060">
    <property type="protein sequence ID" value="KAF7270766.1"/>
    <property type="molecule type" value="Genomic_DNA"/>
</dbReference>
<gene>
    <name evidence="11" type="ORF">GWI33_016272</name>
</gene>
<dbReference type="PANTHER" id="PTHR11157">
    <property type="entry name" value="FATTY ACID ACYL TRANSFERASE-RELATED"/>
    <property type="match status" value="1"/>
</dbReference>
<organism evidence="11 12">
    <name type="scientific">Rhynchophorus ferrugineus</name>
    <name type="common">Red palm weevil</name>
    <name type="synonym">Curculio ferrugineus</name>
    <dbReference type="NCBI Taxonomy" id="354439"/>
    <lineage>
        <taxon>Eukaryota</taxon>
        <taxon>Metazoa</taxon>
        <taxon>Ecdysozoa</taxon>
        <taxon>Arthropoda</taxon>
        <taxon>Hexapoda</taxon>
        <taxon>Insecta</taxon>
        <taxon>Pterygota</taxon>
        <taxon>Neoptera</taxon>
        <taxon>Endopterygota</taxon>
        <taxon>Coleoptera</taxon>
        <taxon>Polyphaga</taxon>
        <taxon>Cucujiformia</taxon>
        <taxon>Curculionidae</taxon>
        <taxon>Dryophthorinae</taxon>
        <taxon>Rhynchophorus</taxon>
    </lineage>
</organism>
<keyword evidence="12" id="KW-1185">Reference proteome</keyword>
<dbReference type="InterPro" id="IPR002076">
    <property type="entry name" value="ELO_fam"/>
</dbReference>
<dbReference type="PANTHER" id="PTHR11157:SF21">
    <property type="entry name" value="ELONGATION OF VERY LONG CHAIN FATTY ACIDS PROTEIN"/>
    <property type="match status" value="1"/>
</dbReference>
<accession>A0A834M789</accession>
<dbReference type="GO" id="GO:0005789">
    <property type="term" value="C:endoplasmic reticulum membrane"/>
    <property type="evidence" value="ECO:0007669"/>
    <property type="project" value="TreeGrafter"/>
</dbReference>
<keyword evidence="9 10" id="KW-0275">Fatty acid biosynthesis</keyword>
<dbReference type="GO" id="GO:0034625">
    <property type="term" value="P:fatty acid elongation, monounsaturated fatty acid"/>
    <property type="evidence" value="ECO:0007669"/>
    <property type="project" value="TreeGrafter"/>
</dbReference>
<comment type="caution">
    <text evidence="11">The sequence shown here is derived from an EMBL/GenBank/DDBJ whole genome shotgun (WGS) entry which is preliminary data.</text>
</comment>
<reference evidence="11" key="1">
    <citation type="submission" date="2020-08" db="EMBL/GenBank/DDBJ databases">
        <title>Genome sequencing and assembly of the red palm weevil Rhynchophorus ferrugineus.</title>
        <authorList>
            <person name="Dias G.B."/>
            <person name="Bergman C.M."/>
            <person name="Manee M."/>
        </authorList>
    </citation>
    <scope>NUCLEOTIDE SEQUENCE</scope>
    <source>
        <strain evidence="11">AA-2017</strain>
        <tissue evidence="11">Whole larva</tissue>
    </source>
</reference>
<dbReference type="GO" id="GO:0034626">
    <property type="term" value="P:fatty acid elongation, polyunsaturated fatty acid"/>
    <property type="evidence" value="ECO:0007669"/>
    <property type="project" value="TreeGrafter"/>
</dbReference>
<evidence type="ECO:0000256" key="4">
    <source>
        <dbReference type="ARBA" id="ARBA00022692"/>
    </source>
</evidence>
<keyword evidence="7 10" id="KW-0443">Lipid metabolism</keyword>
<feature type="transmembrane region" description="Helical" evidence="10">
    <location>
        <begin position="24"/>
        <end position="45"/>
    </location>
</feature>
<dbReference type="OrthoDB" id="434092at2759"/>
<dbReference type="GO" id="GO:0019367">
    <property type="term" value="P:fatty acid elongation, saturated fatty acid"/>
    <property type="evidence" value="ECO:0007669"/>
    <property type="project" value="TreeGrafter"/>
</dbReference>
<evidence type="ECO:0000256" key="9">
    <source>
        <dbReference type="ARBA" id="ARBA00023160"/>
    </source>
</evidence>
<dbReference type="GO" id="GO:0030148">
    <property type="term" value="P:sphingolipid biosynthetic process"/>
    <property type="evidence" value="ECO:0007669"/>
    <property type="project" value="TreeGrafter"/>
</dbReference>
<keyword evidence="5 10" id="KW-0276">Fatty acid metabolism</keyword>
<keyword evidence="6 10" id="KW-1133">Transmembrane helix</keyword>
<comment type="catalytic activity">
    <reaction evidence="10">
        <text>a very-long-chain acyl-CoA + malonyl-CoA + H(+) = a very-long-chain 3-oxoacyl-CoA + CO2 + CoA</text>
        <dbReference type="Rhea" id="RHEA:32727"/>
        <dbReference type="ChEBI" id="CHEBI:15378"/>
        <dbReference type="ChEBI" id="CHEBI:16526"/>
        <dbReference type="ChEBI" id="CHEBI:57287"/>
        <dbReference type="ChEBI" id="CHEBI:57384"/>
        <dbReference type="ChEBI" id="CHEBI:90725"/>
        <dbReference type="ChEBI" id="CHEBI:90736"/>
        <dbReference type="EC" id="2.3.1.199"/>
    </reaction>
</comment>
<feature type="transmembrane region" description="Helical" evidence="10">
    <location>
        <begin position="106"/>
        <end position="130"/>
    </location>
</feature>
<dbReference type="Pfam" id="PF01151">
    <property type="entry name" value="ELO"/>
    <property type="match status" value="1"/>
</dbReference>
<evidence type="ECO:0000256" key="7">
    <source>
        <dbReference type="ARBA" id="ARBA00023098"/>
    </source>
</evidence>
<feature type="transmembrane region" description="Helical" evidence="10">
    <location>
        <begin position="65"/>
        <end position="86"/>
    </location>
</feature>
<evidence type="ECO:0000256" key="8">
    <source>
        <dbReference type="ARBA" id="ARBA00023136"/>
    </source>
</evidence>
<evidence type="ECO:0000256" key="5">
    <source>
        <dbReference type="ARBA" id="ARBA00022832"/>
    </source>
</evidence>
<dbReference type="EC" id="2.3.1.199" evidence="10"/>
<protein>
    <recommendedName>
        <fullName evidence="10">Elongation of very long chain fatty acids protein</fullName>
        <ecNumber evidence="10">2.3.1.199</ecNumber>
    </recommendedName>
    <alternativeName>
        <fullName evidence="10">Very-long-chain 3-oxoacyl-CoA synthase</fullName>
    </alternativeName>
</protein>
<comment type="subcellular location">
    <subcellularLocation>
        <location evidence="1">Membrane</location>
        <topology evidence="1">Multi-pass membrane protein</topology>
    </subcellularLocation>
</comment>
<keyword evidence="2 10" id="KW-0444">Lipid biosynthesis</keyword>
<comment type="similarity">
    <text evidence="10">Belongs to the ELO family.</text>
</comment>
<feature type="transmembrane region" description="Helical" evidence="10">
    <location>
        <begin position="142"/>
        <end position="160"/>
    </location>
</feature>